<evidence type="ECO:0000313" key="2">
    <source>
        <dbReference type="EMBL" id="SFW44435.1"/>
    </source>
</evidence>
<reference evidence="3" key="1">
    <citation type="submission" date="2016-11" db="EMBL/GenBank/DDBJ databases">
        <authorList>
            <person name="Varghese N."/>
            <person name="Submissions S."/>
        </authorList>
    </citation>
    <scope>NUCLEOTIDE SEQUENCE [LARGE SCALE GENOMIC DNA]</scope>
    <source>
        <strain evidence="3">DSM 24786</strain>
    </source>
</reference>
<dbReference type="OrthoDB" id="197461at2"/>
<organism evidence="2 3">
    <name type="scientific">Cellulophaga fucicola</name>
    <dbReference type="NCBI Taxonomy" id="76595"/>
    <lineage>
        <taxon>Bacteria</taxon>
        <taxon>Pseudomonadati</taxon>
        <taxon>Bacteroidota</taxon>
        <taxon>Flavobacteriia</taxon>
        <taxon>Flavobacteriales</taxon>
        <taxon>Flavobacteriaceae</taxon>
        <taxon>Cellulophaga</taxon>
    </lineage>
</organism>
<sequence length="87" mass="9966">MIADQLILNKETSKGSYKSDKQSESPKRSIIKSISWRIVGTIDTVLISWFVTGTLKLAFSIGIIELGTKMVLYFFHERVWNSIKWGK</sequence>
<dbReference type="Pfam" id="PF09834">
    <property type="entry name" value="DUF2061"/>
    <property type="match status" value="1"/>
</dbReference>
<gene>
    <name evidence="2" type="ORF">SAMN05660313_01722</name>
</gene>
<protein>
    <submittedName>
        <fullName evidence="2">Uncharacterized membrane protein</fullName>
    </submittedName>
</protein>
<dbReference type="EMBL" id="FPIY01000002">
    <property type="protein sequence ID" value="SFW44435.1"/>
    <property type="molecule type" value="Genomic_DNA"/>
</dbReference>
<dbReference type="InterPro" id="IPR018638">
    <property type="entry name" value="DUF2061_membrane"/>
</dbReference>
<accession>A0A1K1PAF2</accession>
<feature type="domain" description="DUF2061" evidence="1">
    <location>
        <begin position="30"/>
        <end position="81"/>
    </location>
</feature>
<proteinExistence type="predicted"/>
<dbReference type="AlphaFoldDB" id="A0A1K1PAF2"/>
<dbReference type="RefSeq" id="WP_072303371.1">
    <property type="nucleotide sequence ID" value="NZ_FPIY01000002.1"/>
</dbReference>
<dbReference type="Proteomes" id="UP000183257">
    <property type="component" value="Unassembled WGS sequence"/>
</dbReference>
<dbReference type="STRING" id="76595.SAMN05660313_01722"/>
<evidence type="ECO:0000313" key="3">
    <source>
        <dbReference type="Proteomes" id="UP000183257"/>
    </source>
</evidence>
<keyword evidence="3" id="KW-1185">Reference proteome</keyword>
<name>A0A1K1PAF2_9FLAO</name>
<evidence type="ECO:0000259" key="1">
    <source>
        <dbReference type="Pfam" id="PF09834"/>
    </source>
</evidence>